<sequence length="538" mass="58440">MSDKGDSVTEVEDLRREQDASNRSGSGSGSGSANILDDDSKVLAAHSSDVPPQTGAASGVRRGLQPPEFLLNMSMEERLDLETKLKRKIDLRLMPAIILMYILNYIDRNNIAAAKLAGLEEDLGLSSTEYETAVSILFVGYLLMQIPSNLFLNKLGKPALYLPACMIVWGVISAATASCHNAAGLLAVRFFLGFVEAAYFPGCLYYLSCWYTRKELGFRTSVLYSGALISGAFSGLISAGITGNMDGARGMRAWKWLFIIEGVVTVVVAFGAFFVLPNFPRTTMWLSEEERQLAVWRLEEDIGEDDWVDSEHQSFWRGAKLAFVDVKTYVLMVLLFCIVSSGSVTNFFPTVVKTLGYSNVYSLLLTAPPYVIAVIATYCNALHADRTGERYLHITIPLLCAVASFVLAATTSSIAPRYVSMCLMVPSVYSGYVVALAWISNTIPRPPAKRAAALAFINAVSNSSSIYASYMYPNSAAPAYTVAFIVNSATSFVAICAATVLRVMLVRLNKKLERGVYVPGAINAAPGAAAAHGFRFKV</sequence>
<dbReference type="PROSITE" id="PS50850">
    <property type="entry name" value="MFS"/>
    <property type="match status" value="1"/>
</dbReference>
<keyword evidence="3 7" id="KW-0812">Transmembrane</keyword>
<dbReference type="Proteomes" id="UP001600888">
    <property type="component" value="Unassembled WGS sequence"/>
</dbReference>
<feature type="transmembrane region" description="Helical" evidence="7">
    <location>
        <begin position="253"/>
        <end position="276"/>
    </location>
</feature>
<evidence type="ECO:0000256" key="6">
    <source>
        <dbReference type="SAM" id="MobiDB-lite"/>
    </source>
</evidence>
<dbReference type="Gene3D" id="1.20.1250.20">
    <property type="entry name" value="MFS general substrate transporter like domains"/>
    <property type="match status" value="2"/>
</dbReference>
<reference evidence="9 10" key="1">
    <citation type="submission" date="2024-03" db="EMBL/GenBank/DDBJ databases">
        <title>A high-quality draft genome sequence of Diaporthe vaccinii, a causative agent of upright dieback and viscid rot disease in cranberry plants.</title>
        <authorList>
            <person name="Sarrasin M."/>
            <person name="Lang B.F."/>
            <person name="Burger G."/>
        </authorList>
    </citation>
    <scope>NUCLEOTIDE SEQUENCE [LARGE SCALE GENOMIC DNA]</scope>
    <source>
        <strain evidence="9 10">IS7</strain>
    </source>
</reference>
<keyword evidence="4 7" id="KW-1133">Transmembrane helix</keyword>
<dbReference type="PANTHER" id="PTHR43791:SF92">
    <property type="entry name" value="AGL026WP"/>
    <property type="match status" value="1"/>
</dbReference>
<dbReference type="InterPro" id="IPR020846">
    <property type="entry name" value="MFS_dom"/>
</dbReference>
<keyword evidence="5 7" id="KW-0472">Membrane</keyword>
<feature type="transmembrane region" description="Helical" evidence="7">
    <location>
        <begin position="418"/>
        <end position="439"/>
    </location>
</feature>
<name>A0ABR4F507_9PEZI</name>
<feature type="transmembrane region" description="Helical" evidence="7">
    <location>
        <begin position="89"/>
        <end position="106"/>
    </location>
</feature>
<feature type="domain" description="Major facilitator superfamily (MFS) profile" evidence="8">
    <location>
        <begin position="93"/>
        <end position="514"/>
    </location>
</feature>
<evidence type="ECO:0000256" key="2">
    <source>
        <dbReference type="ARBA" id="ARBA00022448"/>
    </source>
</evidence>
<feature type="transmembrane region" description="Helical" evidence="7">
    <location>
        <begin position="159"/>
        <end position="178"/>
    </location>
</feature>
<gene>
    <name evidence="9" type="ORF">FJTKL_01101</name>
</gene>
<accession>A0ABR4F507</accession>
<dbReference type="InterPro" id="IPR011701">
    <property type="entry name" value="MFS"/>
</dbReference>
<feature type="transmembrane region" description="Helical" evidence="7">
    <location>
        <begin position="190"/>
        <end position="210"/>
    </location>
</feature>
<dbReference type="Pfam" id="PF07690">
    <property type="entry name" value="MFS_1"/>
    <property type="match status" value="1"/>
</dbReference>
<feature type="compositionally biased region" description="Basic and acidic residues" evidence="6">
    <location>
        <begin position="1"/>
        <end position="20"/>
    </location>
</feature>
<feature type="region of interest" description="Disordered" evidence="6">
    <location>
        <begin position="1"/>
        <end position="36"/>
    </location>
</feature>
<evidence type="ECO:0000256" key="7">
    <source>
        <dbReference type="SAM" id="Phobius"/>
    </source>
</evidence>
<dbReference type="SUPFAM" id="SSF103473">
    <property type="entry name" value="MFS general substrate transporter"/>
    <property type="match status" value="1"/>
</dbReference>
<feature type="transmembrane region" description="Helical" evidence="7">
    <location>
        <begin position="451"/>
        <end position="470"/>
    </location>
</feature>
<evidence type="ECO:0000313" key="9">
    <source>
        <dbReference type="EMBL" id="KAL2289786.1"/>
    </source>
</evidence>
<feature type="transmembrane region" description="Helical" evidence="7">
    <location>
        <begin position="222"/>
        <end position="241"/>
    </location>
</feature>
<evidence type="ECO:0000256" key="1">
    <source>
        <dbReference type="ARBA" id="ARBA00004141"/>
    </source>
</evidence>
<comment type="subcellular location">
    <subcellularLocation>
        <location evidence="1">Membrane</location>
        <topology evidence="1">Multi-pass membrane protein</topology>
    </subcellularLocation>
</comment>
<evidence type="ECO:0000256" key="3">
    <source>
        <dbReference type="ARBA" id="ARBA00022692"/>
    </source>
</evidence>
<feature type="transmembrane region" description="Helical" evidence="7">
    <location>
        <begin position="360"/>
        <end position="379"/>
    </location>
</feature>
<protein>
    <recommendedName>
        <fullName evidence="8">Major facilitator superfamily (MFS) profile domain-containing protein</fullName>
    </recommendedName>
</protein>
<comment type="caution">
    <text evidence="9">The sequence shown here is derived from an EMBL/GenBank/DDBJ whole genome shotgun (WGS) entry which is preliminary data.</text>
</comment>
<proteinExistence type="predicted"/>
<evidence type="ECO:0000259" key="8">
    <source>
        <dbReference type="PROSITE" id="PS50850"/>
    </source>
</evidence>
<dbReference type="PANTHER" id="PTHR43791">
    <property type="entry name" value="PERMEASE-RELATED"/>
    <property type="match status" value="1"/>
</dbReference>
<evidence type="ECO:0000313" key="10">
    <source>
        <dbReference type="Proteomes" id="UP001600888"/>
    </source>
</evidence>
<keyword evidence="2" id="KW-0813">Transport</keyword>
<feature type="transmembrane region" description="Helical" evidence="7">
    <location>
        <begin position="329"/>
        <end position="348"/>
    </location>
</feature>
<feature type="transmembrane region" description="Helical" evidence="7">
    <location>
        <begin position="482"/>
        <end position="505"/>
    </location>
</feature>
<organism evidence="9 10">
    <name type="scientific">Diaporthe vaccinii</name>
    <dbReference type="NCBI Taxonomy" id="105482"/>
    <lineage>
        <taxon>Eukaryota</taxon>
        <taxon>Fungi</taxon>
        <taxon>Dikarya</taxon>
        <taxon>Ascomycota</taxon>
        <taxon>Pezizomycotina</taxon>
        <taxon>Sordariomycetes</taxon>
        <taxon>Sordariomycetidae</taxon>
        <taxon>Diaporthales</taxon>
        <taxon>Diaporthaceae</taxon>
        <taxon>Diaporthe</taxon>
        <taxon>Diaporthe eres species complex</taxon>
    </lineage>
</organism>
<keyword evidence="10" id="KW-1185">Reference proteome</keyword>
<feature type="transmembrane region" description="Helical" evidence="7">
    <location>
        <begin position="133"/>
        <end position="152"/>
    </location>
</feature>
<dbReference type="InterPro" id="IPR036259">
    <property type="entry name" value="MFS_trans_sf"/>
</dbReference>
<dbReference type="EMBL" id="JBAWTH010000011">
    <property type="protein sequence ID" value="KAL2289786.1"/>
    <property type="molecule type" value="Genomic_DNA"/>
</dbReference>
<evidence type="ECO:0000256" key="4">
    <source>
        <dbReference type="ARBA" id="ARBA00022989"/>
    </source>
</evidence>
<feature type="transmembrane region" description="Helical" evidence="7">
    <location>
        <begin position="391"/>
        <end position="412"/>
    </location>
</feature>
<evidence type="ECO:0000256" key="5">
    <source>
        <dbReference type="ARBA" id="ARBA00023136"/>
    </source>
</evidence>